<reference evidence="5" key="1">
    <citation type="submission" date="2013-12" db="EMBL/GenBank/DDBJ databases">
        <authorList>
            <person name="Aslett M."/>
        </authorList>
    </citation>
    <scope>NUCLEOTIDE SEQUENCE [LARGE SCALE GENOMIC DNA]</scope>
    <source>
        <strain evidence="5">Lindley</strain>
    </source>
</reference>
<feature type="compositionally biased region" description="Low complexity" evidence="2">
    <location>
        <begin position="235"/>
        <end position="254"/>
    </location>
</feature>
<proteinExistence type="predicted"/>
<keyword evidence="1" id="KW-0378">Hydrolase</keyword>
<accession>A0A183C2S4</accession>
<dbReference type="InterPro" id="IPR000330">
    <property type="entry name" value="SNF2_N"/>
</dbReference>
<dbReference type="InterPro" id="IPR049730">
    <property type="entry name" value="SNF2/RAD54-like_C"/>
</dbReference>
<dbReference type="PANTHER" id="PTHR36498:SF1">
    <property type="entry name" value="TATA-BINDING PROTEIN-ASSOCIATED FACTOR 172"/>
    <property type="match status" value="1"/>
</dbReference>
<evidence type="ECO:0000259" key="4">
    <source>
        <dbReference type="PROSITE" id="PS51194"/>
    </source>
</evidence>
<dbReference type="CDD" id="cd18793">
    <property type="entry name" value="SF2_C_SNF"/>
    <property type="match status" value="1"/>
</dbReference>
<organism evidence="5 6">
    <name type="scientific">Globodera pallida</name>
    <name type="common">Potato cyst nematode worm</name>
    <name type="synonym">Heterodera pallida</name>
    <dbReference type="NCBI Taxonomy" id="36090"/>
    <lineage>
        <taxon>Eukaryota</taxon>
        <taxon>Metazoa</taxon>
        <taxon>Ecdysozoa</taxon>
        <taxon>Nematoda</taxon>
        <taxon>Chromadorea</taxon>
        <taxon>Rhabditida</taxon>
        <taxon>Tylenchina</taxon>
        <taxon>Tylenchomorpha</taxon>
        <taxon>Tylenchoidea</taxon>
        <taxon>Heteroderidae</taxon>
        <taxon>Heteroderinae</taxon>
        <taxon>Globodera</taxon>
    </lineage>
</organism>
<keyword evidence="5" id="KW-1185">Reference proteome</keyword>
<dbReference type="InterPro" id="IPR027417">
    <property type="entry name" value="P-loop_NTPase"/>
</dbReference>
<name>A0A183C2S4_GLOPA</name>
<dbReference type="GO" id="GO:0016887">
    <property type="term" value="F:ATP hydrolysis activity"/>
    <property type="evidence" value="ECO:0007669"/>
    <property type="project" value="InterPro"/>
</dbReference>
<evidence type="ECO:0000313" key="6">
    <source>
        <dbReference type="WBParaSite" id="GPLIN_000716800"/>
    </source>
</evidence>
<evidence type="ECO:0000313" key="5">
    <source>
        <dbReference type="Proteomes" id="UP000050741"/>
    </source>
</evidence>
<dbReference type="Pfam" id="PF00271">
    <property type="entry name" value="Helicase_C"/>
    <property type="match status" value="1"/>
</dbReference>
<dbReference type="WBParaSite" id="GPLIN_000716800">
    <property type="protein sequence ID" value="GPLIN_000716800"/>
    <property type="gene ID" value="GPLIN_000716800"/>
</dbReference>
<evidence type="ECO:0000259" key="3">
    <source>
        <dbReference type="PROSITE" id="PS51192"/>
    </source>
</evidence>
<evidence type="ECO:0000256" key="2">
    <source>
        <dbReference type="SAM" id="MobiDB-lite"/>
    </source>
</evidence>
<feature type="domain" description="Helicase C-terminal" evidence="4">
    <location>
        <begin position="282"/>
        <end position="439"/>
    </location>
</feature>
<dbReference type="PROSITE" id="PS51192">
    <property type="entry name" value="HELICASE_ATP_BIND_1"/>
    <property type="match status" value="1"/>
</dbReference>
<dbReference type="SMART" id="SM00490">
    <property type="entry name" value="HELICc"/>
    <property type="match status" value="1"/>
</dbReference>
<dbReference type="InterPro" id="IPR038718">
    <property type="entry name" value="SNF2-like_sf"/>
</dbReference>
<dbReference type="Gene3D" id="3.40.50.10810">
    <property type="entry name" value="Tandem AAA-ATPase domain"/>
    <property type="match status" value="1"/>
</dbReference>
<dbReference type="GO" id="GO:0005524">
    <property type="term" value="F:ATP binding"/>
    <property type="evidence" value="ECO:0007669"/>
    <property type="project" value="InterPro"/>
</dbReference>
<reference evidence="5" key="2">
    <citation type="submission" date="2014-05" db="EMBL/GenBank/DDBJ databases">
        <title>The genome and life-stage specific transcriptomes of Globodera pallida elucidate key aspects of plant parasitism by a cyst nematode.</title>
        <authorList>
            <person name="Cotton J.A."/>
            <person name="Lilley C.J."/>
            <person name="Jones L.M."/>
            <person name="Kikuchi T."/>
            <person name="Reid A.J."/>
            <person name="Thorpe P."/>
            <person name="Tsai I.J."/>
            <person name="Beasley H."/>
            <person name="Blok V."/>
            <person name="Cock P.J.A."/>
            <person name="Van den Akker S.E."/>
            <person name="Holroyd N."/>
            <person name="Hunt M."/>
            <person name="Mantelin S."/>
            <person name="Naghra H."/>
            <person name="Pain A."/>
            <person name="Palomares-Rius J.E."/>
            <person name="Zarowiecki M."/>
            <person name="Berriman M."/>
            <person name="Jones J.T."/>
            <person name="Urwin P.E."/>
        </authorList>
    </citation>
    <scope>NUCLEOTIDE SEQUENCE [LARGE SCALE GENOMIC DNA]</scope>
    <source>
        <strain evidence="5">Lindley</strain>
    </source>
</reference>
<dbReference type="GO" id="GO:0003677">
    <property type="term" value="F:DNA binding"/>
    <property type="evidence" value="ECO:0007669"/>
    <property type="project" value="InterPro"/>
</dbReference>
<dbReference type="InterPro" id="IPR044972">
    <property type="entry name" value="Mot1"/>
</dbReference>
<dbReference type="InterPro" id="IPR014001">
    <property type="entry name" value="Helicase_ATP-bd"/>
</dbReference>
<dbReference type="PROSITE" id="PS51194">
    <property type="entry name" value="HELICASE_CTER"/>
    <property type="match status" value="1"/>
</dbReference>
<dbReference type="Proteomes" id="UP000050741">
    <property type="component" value="Unassembled WGS sequence"/>
</dbReference>
<sequence>MCIDGNYLVLDEGHCIRNPNSQLFEVCCSVRAVHRLILSGTPVQNSPADLWALFHFLMPGYLSTRAVFHAKFMRHILACRNARATEQQCQDGEQALHLLHRQCLPFVMRRLKTEVLAELPEKIVQDQQCELSDVQMALYQLVVDNCSIGQQRNSTSDRCHLISPLQTLHTLRKIVDHPSLVGADLISRICAGNDDMTTKKCQQIMEDMKILDVEQSGKMVAFRELLIQCQIGDRTSSSSSTTTTALASVASAGEGDADDASNDQKKSPSSSSLGPTFAVPMPVAPPVIIGGAHRALVFCQWRATLELIIHFLGRGAFGSDINWLRLDSTVPAKDRQNVVDRFNTDPSIDLLLLTTHIGGVGLNLTGADVVIFVDHDWNPFRDLQAIDRAHRLGQKRTVNVYRLITRGTVEEKVMRLQRFKSETANALIGADNRSLAGMATDELLELFSLSSGDDSAGGKQRREQPKAKRPRTDADDTIAGGQWALEELWTAADDDDDEKTEQYIQTHSIMVSLILQQMWITLCRHKFVFQMASETTKSCRWLPKWVKKPAKKFRRLFLCAGKAETREEFEVTIEPLEISSPISRDCKTAAFQQLGPLTDQLECIFRRYFRRRVDQFAMADVHSERSAFGRHRQIRHAK</sequence>
<evidence type="ECO:0000256" key="1">
    <source>
        <dbReference type="ARBA" id="ARBA00022801"/>
    </source>
</evidence>
<dbReference type="PANTHER" id="PTHR36498">
    <property type="entry name" value="TATA-BINDING PROTEIN-ASSOCIATED FACTOR 172"/>
    <property type="match status" value="1"/>
</dbReference>
<feature type="compositionally biased region" description="Basic and acidic residues" evidence="2">
    <location>
        <begin position="460"/>
        <end position="474"/>
    </location>
</feature>
<dbReference type="InterPro" id="IPR001650">
    <property type="entry name" value="Helicase_C-like"/>
</dbReference>
<protein>
    <submittedName>
        <fullName evidence="6">Helicase C-terminal domain-containing protein</fullName>
    </submittedName>
</protein>
<dbReference type="AlphaFoldDB" id="A0A183C2S4"/>
<feature type="region of interest" description="Disordered" evidence="2">
    <location>
        <begin position="451"/>
        <end position="475"/>
    </location>
</feature>
<dbReference type="GO" id="GO:0017025">
    <property type="term" value="F:TBP-class protein binding"/>
    <property type="evidence" value="ECO:0007669"/>
    <property type="project" value="InterPro"/>
</dbReference>
<dbReference type="Pfam" id="PF00176">
    <property type="entry name" value="SNF2-rel_dom"/>
    <property type="match status" value="1"/>
</dbReference>
<feature type="region of interest" description="Disordered" evidence="2">
    <location>
        <begin position="234"/>
        <end position="276"/>
    </location>
</feature>
<dbReference type="SUPFAM" id="SSF52540">
    <property type="entry name" value="P-loop containing nucleoside triphosphate hydrolases"/>
    <property type="match status" value="2"/>
</dbReference>
<reference evidence="6" key="3">
    <citation type="submission" date="2016-06" db="UniProtKB">
        <authorList>
            <consortium name="WormBaseParasite"/>
        </authorList>
    </citation>
    <scope>IDENTIFICATION</scope>
</reference>
<dbReference type="Gene3D" id="3.40.50.300">
    <property type="entry name" value="P-loop containing nucleotide triphosphate hydrolases"/>
    <property type="match status" value="1"/>
</dbReference>
<feature type="domain" description="Helicase ATP-binding" evidence="3">
    <location>
        <begin position="1"/>
        <end position="60"/>
    </location>
</feature>